<gene>
    <name evidence="4" type="ORF">C7I84_16940</name>
</gene>
<organism evidence="4 5">
    <name type="scientific">Kumtagia ephedrae</name>
    <dbReference type="NCBI Taxonomy" id="2116701"/>
    <lineage>
        <taxon>Bacteria</taxon>
        <taxon>Pseudomonadati</taxon>
        <taxon>Pseudomonadota</taxon>
        <taxon>Alphaproteobacteria</taxon>
        <taxon>Hyphomicrobiales</taxon>
        <taxon>Phyllobacteriaceae</taxon>
        <taxon>Kumtagia</taxon>
    </lineage>
</organism>
<dbReference type="PROSITE" id="PS50801">
    <property type="entry name" value="STAS"/>
    <property type="match status" value="1"/>
</dbReference>
<evidence type="ECO:0000313" key="4">
    <source>
        <dbReference type="EMBL" id="PSJ57715.1"/>
    </source>
</evidence>
<evidence type="ECO:0000256" key="2">
    <source>
        <dbReference type="RuleBase" id="RU003749"/>
    </source>
</evidence>
<keyword evidence="5" id="KW-1185">Reference proteome</keyword>
<dbReference type="PANTHER" id="PTHR33495">
    <property type="entry name" value="ANTI-SIGMA FACTOR ANTAGONIST TM_1081-RELATED-RELATED"/>
    <property type="match status" value="1"/>
</dbReference>
<dbReference type="InterPro" id="IPR002645">
    <property type="entry name" value="STAS_dom"/>
</dbReference>
<dbReference type="NCBIfam" id="TIGR00377">
    <property type="entry name" value="ant_ant_sig"/>
    <property type="match status" value="1"/>
</dbReference>
<evidence type="ECO:0000259" key="3">
    <source>
        <dbReference type="PROSITE" id="PS50801"/>
    </source>
</evidence>
<evidence type="ECO:0000256" key="1">
    <source>
        <dbReference type="ARBA" id="ARBA00009013"/>
    </source>
</evidence>
<proteinExistence type="inferred from homology"/>
<sequence>MTAANRQETDVEIRNETENGVAVLTPVGRIDSNSAREVEEALLPLFDQPRPVLVDFAALTYISSAGLRVLLLAARRSKATGVPLRLAGMSKAVDEVFKISGFAKLFQIHADRAAALAAGGTG</sequence>
<protein>
    <recommendedName>
        <fullName evidence="2">Anti-sigma factor antagonist</fullName>
    </recommendedName>
</protein>
<dbReference type="OrthoDB" id="280847at2"/>
<dbReference type="InterPro" id="IPR036513">
    <property type="entry name" value="STAS_dom_sf"/>
</dbReference>
<dbReference type="EMBL" id="PXYK01000016">
    <property type="protein sequence ID" value="PSJ57715.1"/>
    <property type="molecule type" value="Genomic_DNA"/>
</dbReference>
<dbReference type="GO" id="GO:0043856">
    <property type="term" value="F:anti-sigma factor antagonist activity"/>
    <property type="evidence" value="ECO:0007669"/>
    <property type="project" value="InterPro"/>
</dbReference>
<comment type="caution">
    <text evidence="4">The sequence shown here is derived from an EMBL/GenBank/DDBJ whole genome shotgun (WGS) entry which is preliminary data.</text>
</comment>
<dbReference type="AlphaFoldDB" id="A0A2P7S5G8"/>
<reference evidence="4 5" key="1">
    <citation type="submission" date="2018-03" db="EMBL/GenBank/DDBJ databases">
        <title>The draft genome of Mesorhizobium sp. 6GN-30.</title>
        <authorList>
            <person name="Liu L."/>
            <person name="Li L."/>
            <person name="Wang T."/>
            <person name="Zhang X."/>
            <person name="Liang L."/>
        </authorList>
    </citation>
    <scope>NUCLEOTIDE SEQUENCE [LARGE SCALE GENOMIC DNA]</scope>
    <source>
        <strain evidence="4 5">6GN30</strain>
    </source>
</reference>
<dbReference type="InterPro" id="IPR003658">
    <property type="entry name" value="Anti-sigma_ant"/>
</dbReference>
<accession>A0A2P7S5G8</accession>
<feature type="domain" description="STAS" evidence="3">
    <location>
        <begin position="11"/>
        <end position="119"/>
    </location>
</feature>
<dbReference type="SUPFAM" id="SSF52091">
    <property type="entry name" value="SpoIIaa-like"/>
    <property type="match status" value="1"/>
</dbReference>
<name>A0A2P7S5G8_9HYPH</name>
<dbReference type="Proteomes" id="UP000241229">
    <property type="component" value="Unassembled WGS sequence"/>
</dbReference>
<dbReference type="Gene3D" id="3.30.750.24">
    <property type="entry name" value="STAS domain"/>
    <property type="match status" value="1"/>
</dbReference>
<dbReference type="CDD" id="cd07043">
    <property type="entry name" value="STAS_anti-anti-sigma_factors"/>
    <property type="match status" value="1"/>
</dbReference>
<evidence type="ECO:0000313" key="5">
    <source>
        <dbReference type="Proteomes" id="UP000241229"/>
    </source>
</evidence>
<dbReference type="Pfam" id="PF01740">
    <property type="entry name" value="STAS"/>
    <property type="match status" value="1"/>
</dbReference>
<comment type="similarity">
    <text evidence="1 2">Belongs to the anti-sigma-factor antagonist family.</text>
</comment>